<organism evidence="2 3">
    <name type="scientific">Brachionus calyciflorus</name>
    <dbReference type="NCBI Taxonomy" id="104777"/>
    <lineage>
        <taxon>Eukaryota</taxon>
        <taxon>Metazoa</taxon>
        <taxon>Spiralia</taxon>
        <taxon>Gnathifera</taxon>
        <taxon>Rotifera</taxon>
        <taxon>Eurotatoria</taxon>
        <taxon>Monogononta</taxon>
        <taxon>Pseudotrocha</taxon>
        <taxon>Ploima</taxon>
        <taxon>Brachionidae</taxon>
        <taxon>Brachionus</taxon>
    </lineage>
</organism>
<sequence>MSGNFQEDFQFLLKNLSDKNENILTEDELEENFSRTKYALVNVINIYITEFDKKYDSVLTPLFHMIELYIKQYSELFITNDDLVMNDKKTLKNNAKEFTNFLMSRMLLILSNPDIKSLHSYSCKIIILILETFSLQSQYDFFLLISELILTLDDLMDFDKAFYDRNETDSKVLNRFSHGESDSEQLEKESGLVVSKKQIIIESPTNCLYLQDNITFILKEVCIQFVNVVHDELYEKLWLVLCEQLKYGERSLKITTYNLILCILDIRILPLNRFDMANELYLYFMDCLFATVELLLAEQNEKFDSNPESLNMSNSNKDLELVVSMLISRIFDANTKLISNRIDMDNFLIHLISLVKNANFNKCTLTCNSTFSMILNLVKAKLQTNENKYLDICILNDLADCLSENIGKLNQVNQYLNMIIAQALIYEIEINHIKPSAEILTLNIDKSNNSNELFKFDLNFDKIQTKLYKKLTTKAKELLISIRKIQLNNE</sequence>
<evidence type="ECO:0000259" key="1">
    <source>
        <dbReference type="Pfam" id="PF25032"/>
    </source>
</evidence>
<evidence type="ECO:0000313" key="2">
    <source>
        <dbReference type="EMBL" id="CAF0994244.1"/>
    </source>
</evidence>
<protein>
    <recommendedName>
        <fullName evidence="1">Serine/threonine-protein kinase ATR-like N-HEAT region domain-containing protein</fullName>
    </recommendedName>
</protein>
<dbReference type="Proteomes" id="UP000663879">
    <property type="component" value="Unassembled WGS sequence"/>
</dbReference>
<dbReference type="AlphaFoldDB" id="A0A814GAI6"/>
<dbReference type="Pfam" id="PF25032">
    <property type="entry name" value="N-HEAT_ATR"/>
    <property type="match status" value="1"/>
</dbReference>
<feature type="domain" description="Serine/threonine-protein kinase ATR-like N-HEAT region" evidence="1">
    <location>
        <begin position="64"/>
        <end position="291"/>
    </location>
</feature>
<comment type="caution">
    <text evidence="2">The sequence shown here is derived from an EMBL/GenBank/DDBJ whole genome shotgun (WGS) entry which is preliminary data.</text>
</comment>
<dbReference type="EMBL" id="CAJNOC010003703">
    <property type="protein sequence ID" value="CAF0994244.1"/>
    <property type="molecule type" value="Genomic_DNA"/>
</dbReference>
<proteinExistence type="predicted"/>
<keyword evidence="3" id="KW-1185">Reference proteome</keyword>
<name>A0A814GAI6_9BILA</name>
<dbReference type="InterPro" id="IPR056803">
    <property type="entry name" value="ATR-like_N-HEAT"/>
</dbReference>
<accession>A0A814GAI6</accession>
<reference evidence="2" key="1">
    <citation type="submission" date="2021-02" db="EMBL/GenBank/DDBJ databases">
        <authorList>
            <person name="Nowell W R."/>
        </authorList>
    </citation>
    <scope>NUCLEOTIDE SEQUENCE</scope>
    <source>
        <strain evidence="2">Ploen Becks lab</strain>
    </source>
</reference>
<feature type="non-terminal residue" evidence="2">
    <location>
        <position position="1"/>
    </location>
</feature>
<gene>
    <name evidence="2" type="ORF">OXX778_LOCUS16073</name>
</gene>
<evidence type="ECO:0000313" key="3">
    <source>
        <dbReference type="Proteomes" id="UP000663879"/>
    </source>
</evidence>